<reference evidence="9 10" key="1">
    <citation type="journal article" date="2015" name="Sci. Rep.">
        <title>Chromosome-level genome map provides insights into diverse defense mechanisms in the medicinal fungus Ganoderma sinense.</title>
        <authorList>
            <person name="Zhu Y."/>
            <person name="Xu J."/>
            <person name="Sun C."/>
            <person name="Zhou S."/>
            <person name="Xu H."/>
            <person name="Nelson D.R."/>
            <person name="Qian J."/>
            <person name="Song J."/>
            <person name="Luo H."/>
            <person name="Xiang L."/>
            <person name="Li Y."/>
            <person name="Xu Z."/>
            <person name="Ji A."/>
            <person name="Wang L."/>
            <person name="Lu S."/>
            <person name="Hayward A."/>
            <person name="Sun W."/>
            <person name="Li X."/>
            <person name="Schwartz D.C."/>
            <person name="Wang Y."/>
            <person name="Chen S."/>
        </authorList>
    </citation>
    <scope>NUCLEOTIDE SEQUENCE [LARGE SCALE GENOMIC DNA]</scope>
    <source>
        <strain evidence="9 10">ZZ0214-1</strain>
    </source>
</reference>
<dbReference type="PANTHER" id="PTHR31313">
    <property type="entry name" value="TY1 ENHANCER ACTIVATOR"/>
    <property type="match status" value="1"/>
</dbReference>
<keyword evidence="3" id="KW-0805">Transcription regulation</keyword>
<dbReference type="EMBL" id="AYKW01000012">
    <property type="protein sequence ID" value="PIL31806.1"/>
    <property type="molecule type" value="Genomic_DNA"/>
</dbReference>
<evidence type="ECO:0000256" key="6">
    <source>
        <dbReference type="ARBA" id="ARBA00023242"/>
    </source>
</evidence>
<organism evidence="9 10">
    <name type="scientific">Ganoderma sinense ZZ0214-1</name>
    <dbReference type="NCBI Taxonomy" id="1077348"/>
    <lineage>
        <taxon>Eukaryota</taxon>
        <taxon>Fungi</taxon>
        <taxon>Dikarya</taxon>
        <taxon>Basidiomycota</taxon>
        <taxon>Agaricomycotina</taxon>
        <taxon>Agaricomycetes</taxon>
        <taxon>Polyporales</taxon>
        <taxon>Polyporaceae</taxon>
        <taxon>Ganoderma</taxon>
    </lineage>
</organism>
<evidence type="ECO:0000256" key="3">
    <source>
        <dbReference type="ARBA" id="ARBA00023015"/>
    </source>
</evidence>
<dbReference type="GO" id="GO:0008270">
    <property type="term" value="F:zinc ion binding"/>
    <property type="evidence" value="ECO:0007669"/>
    <property type="project" value="InterPro"/>
</dbReference>
<keyword evidence="5" id="KW-0804">Transcription</keyword>
<name>A0A2G8SDF1_9APHY</name>
<comment type="caution">
    <text evidence="9">The sequence shown here is derived from an EMBL/GenBank/DDBJ whole genome shotgun (WGS) entry which is preliminary data.</text>
</comment>
<evidence type="ECO:0000256" key="1">
    <source>
        <dbReference type="ARBA" id="ARBA00022723"/>
    </source>
</evidence>
<dbReference type="SMART" id="SM00906">
    <property type="entry name" value="Fungal_trans"/>
    <property type="match status" value="1"/>
</dbReference>
<dbReference type="Pfam" id="PF04082">
    <property type="entry name" value="Fungal_trans"/>
    <property type="match status" value="1"/>
</dbReference>
<dbReference type="Proteomes" id="UP000230002">
    <property type="component" value="Unassembled WGS sequence"/>
</dbReference>
<keyword evidence="2" id="KW-0862">Zinc</keyword>
<keyword evidence="10" id="KW-1185">Reference proteome</keyword>
<dbReference type="OrthoDB" id="2123952at2759"/>
<keyword evidence="4" id="KW-0238">DNA-binding</keyword>
<evidence type="ECO:0000259" key="8">
    <source>
        <dbReference type="SMART" id="SM00906"/>
    </source>
</evidence>
<feature type="region of interest" description="Disordered" evidence="7">
    <location>
        <begin position="460"/>
        <end position="525"/>
    </location>
</feature>
<evidence type="ECO:0000256" key="4">
    <source>
        <dbReference type="ARBA" id="ARBA00023125"/>
    </source>
</evidence>
<feature type="compositionally biased region" description="Low complexity" evidence="7">
    <location>
        <begin position="481"/>
        <end position="497"/>
    </location>
</feature>
<proteinExistence type="predicted"/>
<dbReference type="CDD" id="cd12148">
    <property type="entry name" value="fungal_TF_MHR"/>
    <property type="match status" value="1"/>
</dbReference>
<protein>
    <submittedName>
        <fullName evidence="9">Transcription factor</fullName>
    </submittedName>
</protein>
<sequence length="559" mass="62698">MLFAINCVLDRKYQNSRPSTCQALLLLAVRAFGMGAMDKGWLYSGEILPFGPSISSVDEEPLFAGTALRMAIDLGMNRNADNWTIDGKHPLFTDVEKQIRKHIWWSCCISDKLSAVWLGRPITFRANDYSTPLPNINEADETELWQPYPPGVLGNFTPQTARLLTSFRQACQLSVIITDIMDKVYPVQISAGTSRLVLLEELETRLNKWLIELPHDLVYSPNAIVLPHILMLHIEYNAAVLLLHRAFLPAYDENVSHQSALQNDPLAMKAFEICTGAAVQISAMAESYSQMYGLQRAPPFMCIYLQSAGIMHVVALAQQPSDPQASLGLKRCIEACKRIERIWPFTTRLRTLLEGARTHLNEYKYYPQTGGGRKRNLDDALGNYKNPDVSVRDLYAMPPVDSHSSTSSSSSDNWDSAHHARMVAHSLGVRAPETEVSTSFHPGYQWWPSQLMATEGLQHIPAPAPTDVSAPSYGALSGFSQQQQQQQQQQQRQQQQRHTPHPPPSHLSQSSAGMPEPFTYSQDHMSQEFVHGVNYPSFHLDRHYPSQPSGSRHDSAPRQ</sequence>
<keyword evidence="1" id="KW-0479">Metal-binding</keyword>
<feature type="region of interest" description="Disordered" evidence="7">
    <location>
        <begin position="397"/>
        <end position="416"/>
    </location>
</feature>
<dbReference type="InterPro" id="IPR051615">
    <property type="entry name" value="Transcr_Regulatory_Elem"/>
</dbReference>
<evidence type="ECO:0000256" key="2">
    <source>
        <dbReference type="ARBA" id="ARBA00022833"/>
    </source>
</evidence>
<feature type="compositionally biased region" description="Low complexity" evidence="7">
    <location>
        <begin position="401"/>
        <end position="414"/>
    </location>
</feature>
<evidence type="ECO:0000313" key="10">
    <source>
        <dbReference type="Proteomes" id="UP000230002"/>
    </source>
</evidence>
<dbReference type="PANTHER" id="PTHR31313:SF78">
    <property type="entry name" value="TRANSCRIPTION FACTOR DOMAIN-CONTAINING PROTEIN"/>
    <property type="match status" value="1"/>
</dbReference>
<dbReference type="InterPro" id="IPR007219">
    <property type="entry name" value="XnlR_reg_dom"/>
</dbReference>
<feature type="domain" description="Xylanolytic transcriptional activator regulatory" evidence="8">
    <location>
        <begin position="60"/>
        <end position="140"/>
    </location>
</feature>
<evidence type="ECO:0000313" key="9">
    <source>
        <dbReference type="EMBL" id="PIL31806.1"/>
    </source>
</evidence>
<gene>
    <name evidence="9" type="ORF">GSI_06510</name>
</gene>
<feature type="region of interest" description="Disordered" evidence="7">
    <location>
        <begin position="537"/>
        <end position="559"/>
    </location>
</feature>
<evidence type="ECO:0000256" key="5">
    <source>
        <dbReference type="ARBA" id="ARBA00023163"/>
    </source>
</evidence>
<keyword evidence="6" id="KW-0539">Nucleus</keyword>
<evidence type="ECO:0000256" key="7">
    <source>
        <dbReference type="SAM" id="MobiDB-lite"/>
    </source>
</evidence>
<dbReference type="AlphaFoldDB" id="A0A2G8SDF1"/>
<accession>A0A2G8SDF1</accession>
<dbReference type="GO" id="GO:0006351">
    <property type="term" value="P:DNA-templated transcription"/>
    <property type="evidence" value="ECO:0007669"/>
    <property type="project" value="InterPro"/>
</dbReference>
<dbReference type="GO" id="GO:0003677">
    <property type="term" value="F:DNA binding"/>
    <property type="evidence" value="ECO:0007669"/>
    <property type="project" value="UniProtKB-KW"/>
</dbReference>
<dbReference type="STRING" id="1077348.A0A2G8SDF1"/>